<organism evidence="1 2">
    <name type="scientific">Polymorphospora rubra</name>
    <dbReference type="NCBI Taxonomy" id="338584"/>
    <lineage>
        <taxon>Bacteria</taxon>
        <taxon>Bacillati</taxon>
        <taxon>Actinomycetota</taxon>
        <taxon>Actinomycetes</taxon>
        <taxon>Micromonosporales</taxon>
        <taxon>Micromonosporaceae</taxon>
        <taxon>Polymorphospora</taxon>
    </lineage>
</organism>
<accession>A0A810MT05</accession>
<keyword evidence="2" id="KW-1185">Reference proteome</keyword>
<dbReference type="EMBL" id="AP023359">
    <property type="protein sequence ID" value="BCJ63630.1"/>
    <property type="molecule type" value="Genomic_DNA"/>
</dbReference>
<evidence type="ECO:0000313" key="1">
    <source>
        <dbReference type="EMBL" id="BCJ63630.1"/>
    </source>
</evidence>
<name>A0A810MT05_9ACTN</name>
<dbReference type="KEGG" id="pry:Prubr_06510"/>
<proteinExistence type="predicted"/>
<sequence length="98" mass="10691">MYEAICHGGPLDGQHAISRYPEGFLLVDRPAGRCWIYDYREATGFAVRAPDGMPMLTTGPRSRHRAAEEGRYDVLAAPWVETVAPFDGGARRAGGAAR</sequence>
<reference evidence="1" key="1">
    <citation type="submission" date="2020-08" db="EMBL/GenBank/DDBJ databases">
        <title>Whole genome shotgun sequence of Polymorphospora rubra NBRC 101157.</title>
        <authorList>
            <person name="Komaki H."/>
            <person name="Tamura T."/>
        </authorList>
    </citation>
    <scope>NUCLEOTIDE SEQUENCE</scope>
    <source>
        <strain evidence="1">NBRC 101157</strain>
    </source>
</reference>
<gene>
    <name evidence="1" type="ORF">Prubr_06510</name>
</gene>
<protein>
    <submittedName>
        <fullName evidence="1">Uncharacterized protein</fullName>
    </submittedName>
</protein>
<evidence type="ECO:0000313" key="2">
    <source>
        <dbReference type="Proteomes" id="UP000680866"/>
    </source>
</evidence>
<dbReference type="AlphaFoldDB" id="A0A810MT05"/>
<dbReference type="RefSeq" id="WP_212821459.1">
    <property type="nucleotide sequence ID" value="NZ_AP023359.1"/>
</dbReference>
<dbReference type="Proteomes" id="UP000680866">
    <property type="component" value="Chromosome"/>
</dbReference>